<dbReference type="GO" id="GO:0003676">
    <property type="term" value="F:nucleic acid binding"/>
    <property type="evidence" value="ECO:0007669"/>
    <property type="project" value="InterPro"/>
</dbReference>
<keyword evidence="3" id="KW-1185">Reference proteome</keyword>
<dbReference type="Gene3D" id="3.30.420.10">
    <property type="entry name" value="Ribonuclease H-like superfamily/Ribonuclease H"/>
    <property type="match status" value="1"/>
</dbReference>
<name>A0A1W0X5N1_HYPEX</name>
<evidence type="ECO:0000313" key="3">
    <source>
        <dbReference type="Proteomes" id="UP000192578"/>
    </source>
</evidence>
<dbReference type="Proteomes" id="UP000192578">
    <property type="component" value="Unassembled WGS sequence"/>
</dbReference>
<dbReference type="AlphaFoldDB" id="A0A1W0X5N1"/>
<evidence type="ECO:0000313" key="2">
    <source>
        <dbReference type="EMBL" id="OQV22708.1"/>
    </source>
</evidence>
<dbReference type="Pfam" id="PF13358">
    <property type="entry name" value="DDE_3"/>
    <property type="match status" value="1"/>
</dbReference>
<dbReference type="InterPro" id="IPR036397">
    <property type="entry name" value="RNaseH_sf"/>
</dbReference>
<proteinExistence type="predicted"/>
<accession>A0A1W0X5N1</accession>
<dbReference type="InterPro" id="IPR038717">
    <property type="entry name" value="Tc1-like_DDE_dom"/>
</dbReference>
<dbReference type="EMBL" id="MTYJ01000016">
    <property type="protein sequence ID" value="OQV22708.1"/>
    <property type="molecule type" value="Genomic_DNA"/>
</dbReference>
<gene>
    <name evidence="2" type="ORF">BV898_03537</name>
</gene>
<feature type="domain" description="Tc1-like transposase DDE" evidence="1">
    <location>
        <begin position="35"/>
        <end position="123"/>
    </location>
</feature>
<reference evidence="3" key="1">
    <citation type="submission" date="2017-01" db="EMBL/GenBank/DDBJ databases">
        <title>Comparative genomics of anhydrobiosis in the tardigrade Hypsibius dujardini.</title>
        <authorList>
            <person name="Yoshida Y."/>
            <person name="Koutsovoulos G."/>
            <person name="Laetsch D."/>
            <person name="Stevens L."/>
            <person name="Kumar S."/>
            <person name="Horikawa D."/>
            <person name="Ishino K."/>
            <person name="Komine S."/>
            <person name="Tomita M."/>
            <person name="Blaxter M."/>
            <person name="Arakawa K."/>
        </authorList>
    </citation>
    <scope>NUCLEOTIDE SEQUENCE [LARGE SCALE GENOMIC DNA]</scope>
    <source>
        <strain evidence="3">Z151</strain>
    </source>
</reference>
<sequence>MTYGQVRTFAGENRYDEALQVKKATGRTSVMFWGGISMYGPVGLVRLQGYQNLDTYKKTLEDTIPAFRLSFVETHGSDIIFQQDNASCHVSAQLGRFFDRKEIVRHRHPPKSPDLSPIENVWD</sequence>
<comment type="caution">
    <text evidence="2">The sequence shown here is derived from an EMBL/GenBank/DDBJ whole genome shotgun (WGS) entry which is preliminary data.</text>
</comment>
<dbReference type="OrthoDB" id="25402at2759"/>
<protein>
    <recommendedName>
        <fullName evidence="1">Tc1-like transposase DDE domain-containing protein</fullName>
    </recommendedName>
</protein>
<organism evidence="2 3">
    <name type="scientific">Hypsibius exemplaris</name>
    <name type="common">Freshwater tardigrade</name>
    <dbReference type="NCBI Taxonomy" id="2072580"/>
    <lineage>
        <taxon>Eukaryota</taxon>
        <taxon>Metazoa</taxon>
        <taxon>Ecdysozoa</taxon>
        <taxon>Tardigrada</taxon>
        <taxon>Eutardigrada</taxon>
        <taxon>Parachela</taxon>
        <taxon>Hypsibioidea</taxon>
        <taxon>Hypsibiidae</taxon>
        <taxon>Hypsibius</taxon>
    </lineage>
</organism>
<evidence type="ECO:0000259" key="1">
    <source>
        <dbReference type="Pfam" id="PF13358"/>
    </source>
</evidence>